<accession>A0A1A8MTB7</accession>
<feature type="compositionally biased region" description="Polar residues" evidence="5">
    <location>
        <begin position="428"/>
        <end position="437"/>
    </location>
</feature>
<dbReference type="AlphaFoldDB" id="A0A1A8MTB7"/>
<name>A0A1A8MTB7_9TELE</name>
<reference evidence="7" key="2">
    <citation type="submission" date="2016-06" db="EMBL/GenBank/DDBJ databases">
        <title>The genome of a short-lived fish provides insights into sex chromosome evolution and the genetic control of aging.</title>
        <authorList>
            <person name="Reichwald K."/>
            <person name="Felder M."/>
            <person name="Petzold A."/>
            <person name="Koch P."/>
            <person name="Groth M."/>
            <person name="Platzer M."/>
        </authorList>
    </citation>
    <scope>NUCLEOTIDE SEQUENCE</scope>
    <source>
        <tissue evidence="7">Brain</tissue>
    </source>
</reference>
<dbReference type="InterPro" id="IPR057321">
    <property type="entry name" value="RFX1-4/6/8-like_BCD"/>
</dbReference>
<sequence>MSNDEHEEKENNRASKPHSTPATLEWLEENYEIAEGVCIPRSALYMHYLDFSEKHDTQPVNAASFGKIIRQQFPALTTRRLGTRGQSKYHYYGIAVKETSPYYDVMYSKKGAAWVNETGKKEVTKQTVAYSPRSKLGTLLPEFPNVKDLNLPASLPEERVSTFIMMYRTHCQRILDTVIRANFDEVQSFLLHFWQGMPPHMLPVLGSPTVVNIVGVCDSILYKAISGVLMPTVLQALPDMYQEFDRLLEEQSPIEAYIEWLDSMVDRCVVKVAGKRPGSLKKVAQQFLLMWSCFGTRVIRDMTLHSAPSFGSFHLIHLMFDDYVLYLLESLHFQERANDLMRAMKGEGSTAEREEEFTLTETTPTSQSPGSYSPARSVQSIDVSSAGSPTAALSPEFTGVTATSTGAVQSYTWSLTYTVTTAGGSTPETGQQLSCMRSSAPVPPPSSTHRMPVYREEHGYTGSYNYGSYSNQHPHSIQSQYPSLGHDPPIPAPLHYSAYHRSSAQYQLNGQMSRMEPCLMGTTPRLHPTSVAPRWPDVSPANSCYTSPPMHSSRYASSGDMYSPLGPRRNSEYEHSQHFPGFAYINGEATTGWAK</sequence>
<feature type="compositionally biased region" description="Basic and acidic residues" evidence="5">
    <location>
        <begin position="1"/>
        <end position="13"/>
    </location>
</feature>
<dbReference type="InterPro" id="IPR003150">
    <property type="entry name" value="DNA-bd_RFX"/>
</dbReference>
<evidence type="ECO:0000256" key="3">
    <source>
        <dbReference type="ARBA" id="ARBA00023163"/>
    </source>
</evidence>
<dbReference type="InterPro" id="IPR036388">
    <property type="entry name" value="WH-like_DNA-bd_sf"/>
</dbReference>
<dbReference type="FunFam" id="1.10.10.10:FF:000178">
    <property type="entry name" value="Putative Transcription factor RFX4"/>
    <property type="match status" value="1"/>
</dbReference>
<feature type="compositionally biased region" description="Polar residues" evidence="5">
    <location>
        <begin position="366"/>
        <end position="378"/>
    </location>
</feature>
<dbReference type="InterPro" id="IPR039779">
    <property type="entry name" value="RFX-like"/>
</dbReference>
<dbReference type="EMBL" id="HAEF01018976">
    <property type="protein sequence ID" value="SBR60135.1"/>
    <property type="molecule type" value="Transcribed_RNA"/>
</dbReference>
<reference evidence="7" key="1">
    <citation type="submission" date="2016-05" db="EMBL/GenBank/DDBJ databases">
        <authorList>
            <person name="Lavstsen T."/>
            <person name="Jespersen J.S."/>
        </authorList>
    </citation>
    <scope>NUCLEOTIDE SEQUENCE</scope>
    <source>
        <tissue evidence="7">Brain</tissue>
    </source>
</reference>
<evidence type="ECO:0000259" key="6">
    <source>
        <dbReference type="PROSITE" id="PS51526"/>
    </source>
</evidence>
<dbReference type="GO" id="GO:0000981">
    <property type="term" value="F:DNA-binding transcription factor activity, RNA polymerase II-specific"/>
    <property type="evidence" value="ECO:0007669"/>
    <property type="project" value="TreeGrafter"/>
</dbReference>
<proteinExistence type="predicted"/>
<evidence type="ECO:0000256" key="5">
    <source>
        <dbReference type="SAM" id="MobiDB-lite"/>
    </source>
</evidence>
<dbReference type="PANTHER" id="PTHR12619">
    <property type="entry name" value="RFX TRANSCRIPTION FACTOR FAMILY"/>
    <property type="match status" value="1"/>
</dbReference>
<dbReference type="PANTHER" id="PTHR12619:SF5">
    <property type="entry name" value="TRANSCRIPTION FACTOR RFX4"/>
    <property type="match status" value="1"/>
</dbReference>
<keyword evidence="3" id="KW-0804">Transcription</keyword>
<dbReference type="SUPFAM" id="SSF46785">
    <property type="entry name" value="Winged helix' DNA-binding domain"/>
    <property type="match status" value="1"/>
</dbReference>
<keyword evidence="1" id="KW-0805">Transcription regulation</keyword>
<dbReference type="GO" id="GO:0000978">
    <property type="term" value="F:RNA polymerase II cis-regulatory region sequence-specific DNA binding"/>
    <property type="evidence" value="ECO:0007669"/>
    <property type="project" value="TreeGrafter"/>
</dbReference>
<feature type="domain" description="RFX-type winged-helix" evidence="6">
    <location>
        <begin position="23"/>
        <end position="98"/>
    </location>
</feature>
<protein>
    <submittedName>
        <fullName evidence="7">Regulatory factor X, 4</fullName>
    </submittedName>
</protein>
<evidence type="ECO:0000256" key="4">
    <source>
        <dbReference type="ARBA" id="ARBA00023242"/>
    </source>
</evidence>
<organism evidence="7">
    <name type="scientific">Nothobranchius pienaari</name>
    <dbReference type="NCBI Taxonomy" id="704102"/>
    <lineage>
        <taxon>Eukaryota</taxon>
        <taxon>Metazoa</taxon>
        <taxon>Chordata</taxon>
        <taxon>Craniata</taxon>
        <taxon>Vertebrata</taxon>
        <taxon>Euteleostomi</taxon>
        <taxon>Actinopterygii</taxon>
        <taxon>Neopterygii</taxon>
        <taxon>Teleostei</taxon>
        <taxon>Neoteleostei</taxon>
        <taxon>Acanthomorphata</taxon>
        <taxon>Ovalentaria</taxon>
        <taxon>Atherinomorphae</taxon>
        <taxon>Cyprinodontiformes</taxon>
        <taxon>Nothobranchiidae</taxon>
        <taxon>Nothobranchius</taxon>
    </lineage>
</organism>
<dbReference type="InterPro" id="IPR036390">
    <property type="entry name" value="WH_DNA-bd_sf"/>
</dbReference>
<feature type="region of interest" description="Disordered" evidence="5">
    <location>
        <begin position="428"/>
        <end position="450"/>
    </location>
</feature>
<keyword evidence="4" id="KW-0539">Nucleus</keyword>
<evidence type="ECO:0000256" key="2">
    <source>
        <dbReference type="ARBA" id="ARBA00023125"/>
    </source>
</evidence>
<feature type="region of interest" description="Disordered" evidence="5">
    <location>
        <begin position="1"/>
        <end position="21"/>
    </location>
</feature>
<dbReference type="Gene3D" id="1.10.10.10">
    <property type="entry name" value="Winged helix-like DNA-binding domain superfamily/Winged helix DNA-binding domain"/>
    <property type="match status" value="1"/>
</dbReference>
<keyword evidence="2" id="KW-0238">DNA-binding</keyword>
<dbReference type="PROSITE" id="PS51526">
    <property type="entry name" value="RFX_DBD"/>
    <property type="match status" value="1"/>
</dbReference>
<feature type="region of interest" description="Disordered" evidence="5">
    <location>
        <begin position="345"/>
        <end position="378"/>
    </location>
</feature>
<dbReference type="Pfam" id="PF25340">
    <property type="entry name" value="BCD_RFX"/>
    <property type="match status" value="1"/>
</dbReference>
<evidence type="ECO:0000313" key="7">
    <source>
        <dbReference type="EMBL" id="SBR60135.1"/>
    </source>
</evidence>
<evidence type="ECO:0000256" key="1">
    <source>
        <dbReference type="ARBA" id="ARBA00023015"/>
    </source>
</evidence>
<dbReference type="Pfam" id="PF02257">
    <property type="entry name" value="RFX_DNA_binding"/>
    <property type="match status" value="1"/>
</dbReference>
<gene>
    <name evidence="7" type="primary">RFX4</name>
</gene>